<name>A0AAD4QKV8_9AGAM</name>
<keyword evidence="2" id="KW-1185">Reference proteome</keyword>
<evidence type="ECO:0000313" key="1">
    <source>
        <dbReference type="EMBL" id="KAI0298025.1"/>
    </source>
</evidence>
<reference evidence="1" key="1">
    <citation type="journal article" date="2022" name="New Phytol.">
        <title>Evolutionary transition to the ectomycorrhizal habit in the genomes of a hyperdiverse lineage of mushroom-forming fungi.</title>
        <authorList>
            <person name="Looney B."/>
            <person name="Miyauchi S."/>
            <person name="Morin E."/>
            <person name="Drula E."/>
            <person name="Courty P.E."/>
            <person name="Kohler A."/>
            <person name="Kuo A."/>
            <person name="LaButti K."/>
            <person name="Pangilinan J."/>
            <person name="Lipzen A."/>
            <person name="Riley R."/>
            <person name="Andreopoulos W."/>
            <person name="He G."/>
            <person name="Johnson J."/>
            <person name="Nolan M."/>
            <person name="Tritt A."/>
            <person name="Barry K.W."/>
            <person name="Grigoriev I.V."/>
            <person name="Nagy L.G."/>
            <person name="Hibbett D."/>
            <person name="Henrissat B."/>
            <person name="Matheny P.B."/>
            <person name="Labbe J."/>
            <person name="Martin F.M."/>
        </authorList>
    </citation>
    <scope>NUCLEOTIDE SEQUENCE</scope>
    <source>
        <strain evidence="1">BPL690</strain>
    </source>
</reference>
<accession>A0AAD4QKV8</accession>
<dbReference type="Proteomes" id="UP001203297">
    <property type="component" value="Unassembled WGS sequence"/>
</dbReference>
<organism evidence="1 2">
    <name type="scientific">Multifurca ochricompacta</name>
    <dbReference type="NCBI Taxonomy" id="376703"/>
    <lineage>
        <taxon>Eukaryota</taxon>
        <taxon>Fungi</taxon>
        <taxon>Dikarya</taxon>
        <taxon>Basidiomycota</taxon>
        <taxon>Agaricomycotina</taxon>
        <taxon>Agaricomycetes</taxon>
        <taxon>Russulales</taxon>
        <taxon>Russulaceae</taxon>
        <taxon>Multifurca</taxon>
    </lineage>
</organism>
<comment type="caution">
    <text evidence="1">The sequence shown here is derived from an EMBL/GenBank/DDBJ whole genome shotgun (WGS) entry which is preliminary data.</text>
</comment>
<sequence length="151" mass="16801">MIPIDNIIVICVDVFSDLNLRLTCQMLTVIHTYHFDSVHPNAITGRGGGGDASLQCPFPDASLGQGNDEQFIIRRHLCPVPVRTSLFLSSPSFFFPLPLTRSTVDYNYCGLDKPGGGSQIRLNVRRHSRVAYHDASFFLKNVLQLYYVVGA</sequence>
<dbReference type="EMBL" id="WTXG01000031">
    <property type="protein sequence ID" value="KAI0298025.1"/>
    <property type="molecule type" value="Genomic_DNA"/>
</dbReference>
<proteinExistence type="predicted"/>
<dbReference type="AlphaFoldDB" id="A0AAD4QKV8"/>
<evidence type="ECO:0000313" key="2">
    <source>
        <dbReference type="Proteomes" id="UP001203297"/>
    </source>
</evidence>
<gene>
    <name evidence="1" type="ORF">B0F90DRAFT_836892</name>
</gene>
<protein>
    <submittedName>
        <fullName evidence="1">Uncharacterized protein</fullName>
    </submittedName>
</protein>